<keyword evidence="6" id="KW-0934">Plastid</keyword>
<dbReference type="PANTHER" id="PTHR36083">
    <property type="entry name" value="50S RIBOSOMAL PROTEIN L32, CHLOROPLASTIC"/>
    <property type="match status" value="1"/>
</dbReference>
<dbReference type="AlphaFoldDB" id="A0A4D6X067"/>
<dbReference type="InterPro" id="IPR044958">
    <property type="entry name" value="Ribosomal_bL32_plant/cyanobact"/>
</dbReference>
<keyword evidence="2 6" id="KW-0689">Ribosomal protein</keyword>
<dbReference type="GO" id="GO:0015934">
    <property type="term" value="C:large ribosomal subunit"/>
    <property type="evidence" value="ECO:0007669"/>
    <property type="project" value="InterPro"/>
</dbReference>
<evidence type="ECO:0000256" key="2">
    <source>
        <dbReference type="ARBA" id="ARBA00022980"/>
    </source>
</evidence>
<evidence type="ECO:0000256" key="3">
    <source>
        <dbReference type="ARBA" id="ARBA00023274"/>
    </source>
</evidence>
<organism evidence="6">
    <name type="scientific">Wrangelia sp</name>
    <dbReference type="NCBI Taxonomy" id="2575620"/>
    <lineage>
        <taxon>Eukaryota</taxon>
        <taxon>Rhodophyta</taxon>
        <taxon>Florideophyceae</taxon>
        <taxon>Rhodymeniophycidae</taxon>
        <taxon>Ceramiales</taxon>
        <taxon>Ceramiaceae</taxon>
        <taxon>Wrangelia</taxon>
    </lineage>
</organism>
<dbReference type="PANTHER" id="PTHR36083:SF1">
    <property type="entry name" value="LARGE RIBOSOMAL SUBUNIT PROTEIN BL32C"/>
    <property type="match status" value="1"/>
</dbReference>
<protein>
    <recommendedName>
        <fullName evidence="4">Large ribosomal subunit protein bL32c</fullName>
    </recommendedName>
    <alternativeName>
        <fullName evidence="5">50S ribosomal protein L32, chloroplastic</fullName>
    </alternativeName>
</protein>
<gene>
    <name evidence="6" type="primary">rpl32</name>
</gene>
<dbReference type="EMBL" id="MK814738">
    <property type="protein sequence ID" value="QCI08852.1"/>
    <property type="molecule type" value="Genomic_DNA"/>
</dbReference>
<sequence length="61" mass="6901">MAVPKKRKSKEKSRISKAIWKYKASISAKKSLSLAKSILTGKSTSFVYLNNDFIDDFSDNE</sequence>
<comment type="similarity">
    <text evidence="1">Belongs to the bacterial ribosomal protein bL32 family.</text>
</comment>
<dbReference type="GO" id="GO:0003735">
    <property type="term" value="F:structural constituent of ribosome"/>
    <property type="evidence" value="ECO:0007669"/>
    <property type="project" value="InterPro"/>
</dbReference>
<reference evidence="6" key="2">
    <citation type="submission" date="2019-04" db="EMBL/GenBank/DDBJ databases">
        <authorList>
            <person name="Pasella M."/>
        </authorList>
    </citation>
    <scope>NUCLEOTIDE SEQUENCE</scope>
    <source>
        <strain evidence="6">PD2766_2</strain>
    </source>
</reference>
<dbReference type="GO" id="GO:0006412">
    <property type="term" value="P:translation"/>
    <property type="evidence" value="ECO:0007669"/>
    <property type="project" value="InterPro"/>
</dbReference>
<accession>A0A4D6X067</accession>
<evidence type="ECO:0000256" key="4">
    <source>
        <dbReference type="ARBA" id="ARBA00035280"/>
    </source>
</evidence>
<dbReference type="Pfam" id="PF01783">
    <property type="entry name" value="Ribosomal_L32p"/>
    <property type="match status" value="1"/>
</dbReference>
<keyword evidence="3" id="KW-0687">Ribonucleoprotein</keyword>
<dbReference type="InterPro" id="IPR002677">
    <property type="entry name" value="Ribosomal_bL32"/>
</dbReference>
<evidence type="ECO:0000256" key="5">
    <source>
        <dbReference type="ARBA" id="ARBA00035431"/>
    </source>
</evidence>
<proteinExistence type="inferred from homology"/>
<evidence type="ECO:0000313" key="6">
    <source>
        <dbReference type="EMBL" id="QCI08852.1"/>
    </source>
</evidence>
<name>A0A4D6X067_9FLOR</name>
<dbReference type="HAMAP" id="MF_00340">
    <property type="entry name" value="Ribosomal_bL32"/>
    <property type="match status" value="1"/>
</dbReference>
<reference evidence="6" key="1">
    <citation type="journal article" date="2019" name="Mol. Phylogenet. Evol.">
        <title>Morphological evolution and classification of the red algal order Ceramiales inferred using plastid phylogenomics.</title>
        <authorList>
            <person name="Diaz-Tapia P."/>
            <person name="Pasella M.M."/>
            <person name="Verbruggen H."/>
            <person name="Maggs C.A."/>
        </authorList>
    </citation>
    <scope>NUCLEOTIDE SEQUENCE</scope>
    <source>
        <strain evidence="6">PD2766_2</strain>
    </source>
</reference>
<evidence type="ECO:0000256" key="1">
    <source>
        <dbReference type="ARBA" id="ARBA00008560"/>
    </source>
</evidence>
<geneLocation type="plastid" evidence="6"/>